<evidence type="ECO:0000256" key="3">
    <source>
        <dbReference type="ARBA" id="ARBA00022448"/>
    </source>
</evidence>
<dbReference type="WBParaSite" id="PSAMB.scaffold440size51021.g5793.t1">
    <property type="protein sequence ID" value="PSAMB.scaffold440size51021.g5793.t1"/>
    <property type="gene ID" value="PSAMB.scaffold440size51021.g5793"/>
</dbReference>
<keyword evidence="5 7" id="KW-1133">Transmembrane helix</keyword>
<feature type="transmembrane region" description="Helical" evidence="7">
    <location>
        <begin position="67"/>
        <end position="86"/>
    </location>
</feature>
<dbReference type="AlphaFoldDB" id="A0A914UUF2"/>
<feature type="transmembrane region" description="Helical" evidence="7">
    <location>
        <begin position="7"/>
        <end position="26"/>
    </location>
</feature>
<dbReference type="WBParaSite" id="PSAMB.scaffold12211size2886.g34735.t1">
    <property type="protein sequence ID" value="PSAMB.scaffold12211size2886.g34735.t1"/>
    <property type="gene ID" value="PSAMB.scaffold12211size2886.g34735"/>
</dbReference>
<comment type="similarity">
    <text evidence="2">Belongs to the SLC29A/ENT transporter (TC 2.A.57) family.</text>
</comment>
<dbReference type="PANTHER" id="PTHR10332:SF88">
    <property type="entry name" value="EQUILIBRATIVE NUCLEOSIDE TRANSPORTER 1, ISOFORM A"/>
    <property type="match status" value="1"/>
</dbReference>
<evidence type="ECO:0000256" key="6">
    <source>
        <dbReference type="ARBA" id="ARBA00023136"/>
    </source>
</evidence>
<proteinExistence type="inferred from homology"/>
<evidence type="ECO:0000313" key="9">
    <source>
        <dbReference type="WBParaSite" id="PSAMB.scaffold12211size2886.g34735.t1"/>
    </source>
</evidence>
<evidence type="ECO:0000256" key="7">
    <source>
        <dbReference type="SAM" id="Phobius"/>
    </source>
</evidence>
<reference evidence="9 10" key="1">
    <citation type="submission" date="2022-11" db="UniProtKB">
        <authorList>
            <consortium name="WormBaseParasite"/>
        </authorList>
    </citation>
    <scope>IDENTIFICATION</scope>
</reference>
<dbReference type="GO" id="GO:0005886">
    <property type="term" value="C:plasma membrane"/>
    <property type="evidence" value="ECO:0007669"/>
    <property type="project" value="TreeGrafter"/>
</dbReference>
<keyword evidence="6 7" id="KW-0472">Membrane</keyword>
<evidence type="ECO:0000256" key="2">
    <source>
        <dbReference type="ARBA" id="ARBA00007965"/>
    </source>
</evidence>
<dbReference type="InterPro" id="IPR002259">
    <property type="entry name" value="Eqnu_transpt"/>
</dbReference>
<dbReference type="Proteomes" id="UP000887566">
    <property type="component" value="Unplaced"/>
</dbReference>
<evidence type="ECO:0000256" key="5">
    <source>
        <dbReference type="ARBA" id="ARBA00022989"/>
    </source>
</evidence>
<protein>
    <submittedName>
        <fullName evidence="9 10">Uncharacterized protein</fullName>
    </submittedName>
</protein>
<keyword evidence="8" id="KW-1185">Reference proteome</keyword>
<evidence type="ECO:0000256" key="4">
    <source>
        <dbReference type="ARBA" id="ARBA00022692"/>
    </source>
</evidence>
<name>A0A914UUF2_9BILA</name>
<evidence type="ECO:0000313" key="8">
    <source>
        <dbReference type="Proteomes" id="UP000887566"/>
    </source>
</evidence>
<comment type="subcellular location">
    <subcellularLocation>
        <location evidence="1">Membrane</location>
        <topology evidence="1">Multi-pass membrane protein</topology>
    </subcellularLocation>
</comment>
<evidence type="ECO:0000313" key="10">
    <source>
        <dbReference type="WBParaSite" id="PSAMB.scaffold440size51021.g5793.t1"/>
    </source>
</evidence>
<feature type="transmembrane region" description="Helical" evidence="7">
    <location>
        <begin position="98"/>
        <end position="117"/>
    </location>
</feature>
<feature type="transmembrane region" description="Helical" evidence="7">
    <location>
        <begin position="123"/>
        <end position="144"/>
    </location>
</feature>
<dbReference type="GO" id="GO:0005337">
    <property type="term" value="F:nucleoside transmembrane transporter activity"/>
    <property type="evidence" value="ECO:0007669"/>
    <property type="project" value="InterPro"/>
</dbReference>
<dbReference type="PANTHER" id="PTHR10332">
    <property type="entry name" value="EQUILIBRATIVE NUCLEOSIDE TRANSPORTER"/>
    <property type="match status" value="1"/>
</dbReference>
<sequence>MDSSRTLVYWCFLILGISSLLPWNLYMTAHQYFSYKLRNTTTWPSNSSSAPIGNYSLTPLQRTFETYLTASGSAISIVGAVGNTLLTSKLTNGVRVSVGHLFVFLPLLPTIALAWINTDEEQVGFFVATLLLGNIANLAANGFIGGGAMGLAARF</sequence>
<accession>A0A914UUF2</accession>
<keyword evidence="4 7" id="KW-0812">Transmembrane</keyword>
<organism evidence="8 9">
    <name type="scientific">Plectus sambesii</name>
    <dbReference type="NCBI Taxonomy" id="2011161"/>
    <lineage>
        <taxon>Eukaryota</taxon>
        <taxon>Metazoa</taxon>
        <taxon>Ecdysozoa</taxon>
        <taxon>Nematoda</taxon>
        <taxon>Chromadorea</taxon>
        <taxon>Plectida</taxon>
        <taxon>Plectina</taxon>
        <taxon>Plectoidea</taxon>
        <taxon>Plectidae</taxon>
        <taxon>Plectus</taxon>
    </lineage>
</organism>
<keyword evidence="3" id="KW-0813">Transport</keyword>
<evidence type="ECO:0000256" key="1">
    <source>
        <dbReference type="ARBA" id="ARBA00004141"/>
    </source>
</evidence>